<keyword evidence="5 8" id="KW-0560">Oxidoreductase</keyword>
<evidence type="ECO:0000256" key="6">
    <source>
        <dbReference type="ARBA" id="ARBA00023141"/>
    </source>
</evidence>
<dbReference type="Gene3D" id="3.40.50.720">
    <property type="entry name" value="NAD(P)-binding Rossmann-like Domain"/>
    <property type="match status" value="1"/>
</dbReference>
<evidence type="ECO:0000256" key="1">
    <source>
        <dbReference type="ARBA" id="ARBA00004871"/>
    </source>
</evidence>
<evidence type="ECO:0000259" key="10">
    <source>
        <dbReference type="Pfam" id="PF08501"/>
    </source>
</evidence>
<feature type="binding site" evidence="8">
    <location>
        <position position="247"/>
    </location>
    <ligand>
        <name>shikimate</name>
        <dbReference type="ChEBI" id="CHEBI:36208"/>
    </ligand>
</feature>
<feature type="domain" description="Shikimate dehydrogenase substrate binding N-terminal" evidence="10">
    <location>
        <begin position="7"/>
        <end position="89"/>
    </location>
</feature>
<dbReference type="HAMAP" id="MF_00222">
    <property type="entry name" value="Shikimate_DH_AroE"/>
    <property type="match status" value="1"/>
</dbReference>
<dbReference type="InterPro" id="IPR046346">
    <property type="entry name" value="Aminoacid_DH-like_N_sf"/>
</dbReference>
<feature type="binding site" evidence="8">
    <location>
        <position position="87"/>
    </location>
    <ligand>
        <name>shikimate</name>
        <dbReference type="ChEBI" id="CHEBI:36208"/>
    </ligand>
</feature>
<dbReference type="InterPro" id="IPR011342">
    <property type="entry name" value="Shikimate_DH"/>
</dbReference>
<dbReference type="InterPro" id="IPR041121">
    <property type="entry name" value="SDH_C"/>
</dbReference>
<dbReference type="Pfam" id="PF01488">
    <property type="entry name" value="Shikimate_DH"/>
    <property type="match status" value="1"/>
</dbReference>
<feature type="binding site" evidence="8">
    <location>
        <position position="240"/>
    </location>
    <ligand>
        <name>NADP(+)</name>
        <dbReference type="ChEBI" id="CHEBI:58349"/>
    </ligand>
</feature>
<dbReference type="PANTHER" id="PTHR21089">
    <property type="entry name" value="SHIKIMATE DEHYDROGENASE"/>
    <property type="match status" value="1"/>
</dbReference>
<dbReference type="UniPathway" id="UPA00053">
    <property type="reaction ID" value="UER00087"/>
</dbReference>
<dbReference type="EC" id="1.1.1.25" evidence="2 8"/>
<dbReference type="AlphaFoldDB" id="A0A831RN88"/>
<name>A0A831RN88_9GAMM</name>
<evidence type="ECO:0000256" key="8">
    <source>
        <dbReference type="HAMAP-Rule" id="MF_00222"/>
    </source>
</evidence>
<keyword evidence="6 8" id="KW-0057">Aromatic amino acid biosynthesis</keyword>
<evidence type="ECO:0000256" key="3">
    <source>
        <dbReference type="ARBA" id="ARBA00022605"/>
    </source>
</evidence>
<dbReference type="GO" id="GO:0005829">
    <property type="term" value="C:cytosol"/>
    <property type="evidence" value="ECO:0007669"/>
    <property type="project" value="TreeGrafter"/>
</dbReference>
<feature type="binding site" evidence="8">
    <location>
        <position position="78"/>
    </location>
    <ligand>
        <name>NADP(+)</name>
        <dbReference type="ChEBI" id="CHEBI:58349"/>
    </ligand>
</feature>
<dbReference type="InterPro" id="IPR006151">
    <property type="entry name" value="Shikm_DH/Glu-tRNA_Rdtase"/>
</dbReference>
<feature type="binding site" evidence="8">
    <location>
        <position position="218"/>
    </location>
    <ligand>
        <name>shikimate</name>
        <dbReference type="ChEBI" id="CHEBI:36208"/>
    </ligand>
</feature>
<dbReference type="InterPro" id="IPR036291">
    <property type="entry name" value="NAD(P)-bd_dom_sf"/>
</dbReference>
<dbReference type="GO" id="GO:0019632">
    <property type="term" value="P:shikimate metabolic process"/>
    <property type="evidence" value="ECO:0007669"/>
    <property type="project" value="InterPro"/>
</dbReference>
<dbReference type="Pfam" id="PF08501">
    <property type="entry name" value="Shikimate_dh_N"/>
    <property type="match status" value="1"/>
</dbReference>
<dbReference type="Gene3D" id="3.40.50.10860">
    <property type="entry name" value="Leucine Dehydrogenase, chain A, domain 1"/>
    <property type="match status" value="1"/>
</dbReference>
<comment type="subunit">
    <text evidence="8">Homodimer.</text>
</comment>
<evidence type="ECO:0000256" key="5">
    <source>
        <dbReference type="ARBA" id="ARBA00023002"/>
    </source>
</evidence>
<dbReference type="FunFam" id="3.40.50.720:FF:000104">
    <property type="entry name" value="Shikimate dehydrogenase (NADP(+))"/>
    <property type="match status" value="1"/>
</dbReference>
<feature type="binding site" evidence="8">
    <location>
        <position position="216"/>
    </location>
    <ligand>
        <name>NADP(+)</name>
        <dbReference type="ChEBI" id="CHEBI:58349"/>
    </ligand>
</feature>
<dbReference type="FunFam" id="3.40.50.10860:FF:000006">
    <property type="entry name" value="Shikimate dehydrogenase (NADP(+))"/>
    <property type="match status" value="1"/>
</dbReference>
<dbReference type="GO" id="GO:0009423">
    <property type="term" value="P:chorismate biosynthetic process"/>
    <property type="evidence" value="ECO:0007669"/>
    <property type="project" value="UniProtKB-UniRule"/>
</dbReference>
<evidence type="ECO:0000256" key="7">
    <source>
        <dbReference type="ARBA" id="ARBA00049442"/>
    </source>
</evidence>
<proteinExistence type="inferred from homology"/>
<feature type="binding site" evidence="8">
    <location>
        <begin position="128"/>
        <end position="132"/>
    </location>
    <ligand>
        <name>NADP(+)</name>
        <dbReference type="ChEBI" id="CHEBI:58349"/>
    </ligand>
</feature>
<gene>
    <name evidence="8" type="primary">aroE</name>
    <name evidence="12" type="ORF">ENI96_14430</name>
</gene>
<evidence type="ECO:0000256" key="2">
    <source>
        <dbReference type="ARBA" id="ARBA00012962"/>
    </source>
</evidence>
<evidence type="ECO:0000313" key="12">
    <source>
        <dbReference type="EMBL" id="HEB97615.1"/>
    </source>
</evidence>
<keyword evidence="4 8" id="KW-0521">NADP</keyword>
<dbReference type="GO" id="GO:0050661">
    <property type="term" value="F:NADP binding"/>
    <property type="evidence" value="ECO:0007669"/>
    <property type="project" value="InterPro"/>
</dbReference>
<dbReference type="NCBIfam" id="NF001310">
    <property type="entry name" value="PRK00258.1-2"/>
    <property type="match status" value="1"/>
</dbReference>
<comment type="similarity">
    <text evidence="8">Belongs to the shikimate dehydrogenase family.</text>
</comment>
<dbReference type="SUPFAM" id="SSF51735">
    <property type="entry name" value="NAD(P)-binding Rossmann-fold domains"/>
    <property type="match status" value="1"/>
</dbReference>
<feature type="domain" description="Quinate/shikimate 5-dehydrogenase/glutamyl-tRNA reductase" evidence="9">
    <location>
        <begin position="118"/>
        <end position="168"/>
    </location>
</feature>
<evidence type="ECO:0000259" key="11">
    <source>
        <dbReference type="Pfam" id="PF18317"/>
    </source>
</evidence>
<comment type="caution">
    <text evidence="12">The sequence shown here is derived from an EMBL/GenBank/DDBJ whole genome shotgun (WGS) entry which is preliminary data.</text>
</comment>
<dbReference type="SUPFAM" id="SSF53223">
    <property type="entry name" value="Aminoacid dehydrogenase-like, N-terminal domain"/>
    <property type="match status" value="1"/>
</dbReference>
<comment type="function">
    <text evidence="8">Involved in the biosynthesis of the chorismate, which leads to the biosynthesis of aromatic amino acids. Catalyzes the reversible NADPH linked reduction of 3-dehydroshikimate (DHSA) to yield shikimate (SA).</text>
</comment>
<evidence type="ECO:0000259" key="9">
    <source>
        <dbReference type="Pfam" id="PF01488"/>
    </source>
</evidence>
<feature type="binding site" evidence="8">
    <location>
        <position position="103"/>
    </location>
    <ligand>
        <name>shikimate</name>
        <dbReference type="ChEBI" id="CHEBI:36208"/>
    </ligand>
</feature>
<dbReference type="InterPro" id="IPR013708">
    <property type="entry name" value="Shikimate_DH-bd_N"/>
</dbReference>
<feature type="domain" description="SDH C-terminal" evidence="11">
    <location>
        <begin position="240"/>
        <end position="270"/>
    </location>
</feature>
<dbReference type="InterPro" id="IPR022893">
    <property type="entry name" value="Shikimate_DH_fam"/>
</dbReference>
<feature type="active site" description="Proton acceptor" evidence="8">
    <location>
        <position position="66"/>
    </location>
</feature>
<dbReference type="GO" id="GO:0009073">
    <property type="term" value="P:aromatic amino acid family biosynthetic process"/>
    <property type="evidence" value="ECO:0007669"/>
    <property type="project" value="UniProtKB-KW"/>
</dbReference>
<dbReference type="GO" id="GO:0004764">
    <property type="term" value="F:shikimate 3-dehydrogenase (NADP+) activity"/>
    <property type="evidence" value="ECO:0007669"/>
    <property type="project" value="UniProtKB-UniRule"/>
</dbReference>
<feature type="binding site" evidence="8">
    <location>
        <begin position="15"/>
        <end position="17"/>
    </location>
    <ligand>
        <name>shikimate</name>
        <dbReference type="ChEBI" id="CHEBI:36208"/>
    </ligand>
</feature>
<dbReference type="Proteomes" id="UP000886251">
    <property type="component" value="Unassembled WGS sequence"/>
</dbReference>
<comment type="pathway">
    <text evidence="1 8">Metabolic intermediate biosynthesis; chorismate biosynthesis; chorismate from D-erythrose 4-phosphate and phosphoenolpyruvate: step 4/7.</text>
</comment>
<feature type="binding site" evidence="8">
    <location>
        <position position="62"/>
    </location>
    <ligand>
        <name>shikimate</name>
        <dbReference type="ChEBI" id="CHEBI:36208"/>
    </ligand>
</feature>
<dbReference type="GO" id="GO:0008652">
    <property type="term" value="P:amino acid biosynthetic process"/>
    <property type="evidence" value="ECO:0007669"/>
    <property type="project" value="UniProtKB-KW"/>
</dbReference>
<protein>
    <recommendedName>
        <fullName evidence="2 8">Shikimate dehydrogenase (NADP(+))</fullName>
        <shortName evidence="8">SDH</shortName>
        <ecNumber evidence="2 8">1.1.1.25</ecNumber>
    </recommendedName>
</protein>
<accession>A0A831RN88</accession>
<comment type="catalytic activity">
    <reaction evidence="7 8">
        <text>shikimate + NADP(+) = 3-dehydroshikimate + NADPH + H(+)</text>
        <dbReference type="Rhea" id="RHEA:17737"/>
        <dbReference type="ChEBI" id="CHEBI:15378"/>
        <dbReference type="ChEBI" id="CHEBI:16630"/>
        <dbReference type="ChEBI" id="CHEBI:36208"/>
        <dbReference type="ChEBI" id="CHEBI:57783"/>
        <dbReference type="ChEBI" id="CHEBI:58349"/>
        <dbReference type="EC" id="1.1.1.25"/>
    </reaction>
</comment>
<sequence length="272" mass="29332">MRDRYAVIGNPIEHSRSPLIHRLFAEQTGQEMEYGRILGDPERFGEQVREFLRHGGRGLNVTVPFKESAFRLADERSERAAAAGAVNTLILLDDGRLRGDNTDGIGLVRDLSVNHGLSLAGKRILLLGAGGASRGVARPLLEAGPAQLVIANRTAERAQALAAELEGLGQVRGIGLGPLAGMRFDLVINGTAAGLQDRVPDIPDDLLLPGGWCYDMMYSSDATAFVRWGRAHGAAHALDGLGMLVEQAAESFFLWRGVRPQTGPVIERLRRG</sequence>
<dbReference type="NCBIfam" id="TIGR00507">
    <property type="entry name" value="aroE"/>
    <property type="match status" value="1"/>
</dbReference>
<dbReference type="CDD" id="cd01065">
    <property type="entry name" value="NAD_bind_Shikimate_DH"/>
    <property type="match status" value="1"/>
</dbReference>
<reference evidence="12" key="1">
    <citation type="journal article" date="2020" name="mSystems">
        <title>Genome- and Community-Level Interaction Insights into Carbon Utilization and Element Cycling Functions of Hydrothermarchaeota in Hydrothermal Sediment.</title>
        <authorList>
            <person name="Zhou Z."/>
            <person name="Liu Y."/>
            <person name="Xu W."/>
            <person name="Pan J."/>
            <person name="Luo Z.H."/>
            <person name="Li M."/>
        </authorList>
    </citation>
    <scope>NUCLEOTIDE SEQUENCE [LARGE SCALE GENOMIC DNA]</scope>
    <source>
        <strain evidence="12">HyVt-443</strain>
    </source>
</reference>
<evidence type="ECO:0000256" key="4">
    <source>
        <dbReference type="ARBA" id="ARBA00022857"/>
    </source>
</evidence>
<feature type="binding site" evidence="8">
    <location>
        <begin position="152"/>
        <end position="157"/>
    </location>
    <ligand>
        <name>NADP(+)</name>
        <dbReference type="ChEBI" id="CHEBI:58349"/>
    </ligand>
</feature>
<organism evidence="12">
    <name type="scientific">Sedimenticola thiotaurini</name>
    <dbReference type="NCBI Taxonomy" id="1543721"/>
    <lineage>
        <taxon>Bacteria</taxon>
        <taxon>Pseudomonadati</taxon>
        <taxon>Pseudomonadota</taxon>
        <taxon>Gammaproteobacteria</taxon>
        <taxon>Chromatiales</taxon>
        <taxon>Sedimenticolaceae</taxon>
        <taxon>Sedimenticola</taxon>
    </lineage>
</organism>
<dbReference type="Pfam" id="PF18317">
    <property type="entry name" value="SDH_C"/>
    <property type="match status" value="1"/>
</dbReference>
<dbReference type="PANTHER" id="PTHR21089:SF1">
    <property type="entry name" value="BIFUNCTIONAL 3-DEHYDROQUINATE DEHYDRATASE_SHIKIMATE DEHYDROGENASE, CHLOROPLASTIC"/>
    <property type="match status" value="1"/>
</dbReference>
<keyword evidence="3 8" id="KW-0028">Amino-acid biosynthesis</keyword>
<dbReference type="EMBL" id="DRKP01000184">
    <property type="protein sequence ID" value="HEB97615.1"/>
    <property type="molecule type" value="Genomic_DNA"/>
</dbReference>